<evidence type="ECO:0000313" key="1">
    <source>
        <dbReference type="EMBL" id="CAD7449717.1"/>
    </source>
</evidence>
<organism evidence="1">
    <name type="scientific">Timema bartmani</name>
    <dbReference type="NCBI Taxonomy" id="61472"/>
    <lineage>
        <taxon>Eukaryota</taxon>
        <taxon>Metazoa</taxon>
        <taxon>Ecdysozoa</taxon>
        <taxon>Arthropoda</taxon>
        <taxon>Hexapoda</taxon>
        <taxon>Insecta</taxon>
        <taxon>Pterygota</taxon>
        <taxon>Neoptera</taxon>
        <taxon>Polyneoptera</taxon>
        <taxon>Phasmatodea</taxon>
        <taxon>Timematodea</taxon>
        <taxon>Timematoidea</taxon>
        <taxon>Timematidae</taxon>
        <taxon>Timema</taxon>
    </lineage>
</organism>
<dbReference type="EMBL" id="OD572324">
    <property type="protein sequence ID" value="CAD7449717.1"/>
    <property type="molecule type" value="Genomic_DNA"/>
</dbReference>
<sequence>MSWGCIAMTTRLLYRFVRCTLLLETRQPKAPLSVTLKNIFSNWLPALLLISAFKMMHLVIRGDCLKHNTLRIEICIKHKSVINLLWKAWTSVHLAEFRTLVYLSAVIEYNARLARLYAWALVRRYTLLQKISAKHVGFLRHCTLQQNKVGHSGDMTISRK</sequence>
<dbReference type="AlphaFoldDB" id="A0A7R9I6S8"/>
<gene>
    <name evidence="1" type="ORF">TBIB3V08_LOCUS11990</name>
</gene>
<accession>A0A7R9I6S8</accession>
<protein>
    <submittedName>
        <fullName evidence="1">Uncharacterized protein</fullName>
    </submittedName>
</protein>
<name>A0A7R9I6S8_9NEOP</name>
<reference evidence="1" key="1">
    <citation type="submission" date="2020-11" db="EMBL/GenBank/DDBJ databases">
        <authorList>
            <person name="Tran Van P."/>
        </authorList>
    </citation>
    <scope>NUCLEOTIDE SEQUENCE</scope>
</reference>
<proteinExistence type="predicted"/>